<dbReference type="InterPro" id="IPR050131">
    <property type="entry name" value="Peptidase_S8_subtilisin-like"/>
</dbReference>
<keyword evidence="3 8" id="KW-0732">Signal</keyword>
<dbReference type="InterPro" id="IPR010259">
    <property type="entry name" value="S8pro/Inhibitor_I9"/>
</dbReference>
<sequence length="398" mass="40165">MLFTKVLYLAVAFIPYGVSALKAGDIIPDSYIVVLKDTATTATLSESKSFAAAIHSDAVQKRDVKARGIKHTYNFGKLRGYAGQFDKDTIATIATRPEVAYVEADRVVELDAVVTQTSVPSWGLARLSSTTTGATSYKYDSTAGQGVTVYVVDTGVYPSHTDFGGRAVTGANYISGETAVDGNGHGTHCAGTIAGTQYGVAKKANIIGVKVLSASGSGSNSGVISGIQWVTSDAQSKGITKKAVANMSLGGSYSSAVNNAVAAAVSAGITFVVAAGNDGANAANYSPASAPSAITVGATTSTDAKASYSNYGAVLDVFAPGSSITSTWIGGTTAKNTISGTSMASPHVAGLAAYLIAKEGLSTPAAVVNRITSLAHSGKVTSPGSGSPNKLIYNNGGL</sequence>
<dbReference type="InterPro" id="IPR000209">
    <property type="entry name" value="Peptidase_S8/S53_dom"/>
</dbReference>
<dbReference type="FunFam" id="3.40.50.200:FF:000014">
    <property type="entry name" value="Proteinase K"/>
    <property type="match status" value="1"/>
</dbReference>
<feature type="active site" description="Charge relay system" evidence="6">
    <location>
        <position position="153"/>
    </location>
</feature>
<evidence type="ECO:0000313" key="12">
    <source>
        <dbReference type="Proteomes" id="UP000275078"/>
    </source>
</evidence>
<dbReference type="OrthoDB" id="206201at2759"/>
<feature type="domain" description="Inhibitor I9" evidence="10">
    <location>
        <begin position="30"/>
        <end position="110"/>
    </location>
</feature>
<dbReference type="InterPro" id="IPR036852">
    <property type="entry name" value="Peptidase_S8/S53_dom_sf"/>
</dbReference>
<dbReference type="Pfam" id="PF00082">
    <property type="entry name" value="Peptidase_S8"/>
    <property type="match status" value="1"/>
</dbReference>
<protein>
    <submittedName>
        <fullName evidence="11">Pen c 1</fullName>
    </submittedName>
</protein>
<dbReference type="CDD" id="cd04077">
    <property type="entry name" value="Peptidases_S8_PCSK9_ProteinaseK_like"/>
    <property type="match status" value="1"/>
</dbReference>
<feature type="chain" id="PRO_5018080421" evidence="8">
    <location>
        <begin position="21"/>
        <end position="398"/>
    </location>
</feature>
<evidence type="ECO:0000256" key="7">
    <source>
        <dbReference type="RuleBase" id="RU003355"/>
    </source>
</evidence>
<comment type="similarity">
    <text evidence="1 6 7">Belongs to the peptidase S8 family.</text>
</comment>
<keyword evidence="4 6" id="KW-0378">Hydrolase</keyword>
<dbReference type="InterPro" id="IPR022398">
    <property type="entry name" value="Peptidase_S8_His-AS"/>
</dbReference>
<evidence type="ECO:0000256" key="4">
    <source>
        <dbReference type="ARBA" id="ARBA00022801"/>
    </source>
</evidence>
<dbReference type="STRING" id="1160509.A0A3N4HJU6"/>
<dbReference type="Proteomes" id="UP000275078">
    <property type="component" value="Unassembled WGS sequence"/>
</dbReference>
<dbReference type="InterPro" id="IPR023828">
    <property type="entry name" value="Peptidase_S8_Ser-AS"/>
</dbReference>
<evidence type="ECO:0000256" key="8">
    <source>
        <dbReference type="SAM" id="SignalP"/>
    </source>
</evidence>
<dbReference type="AlphaFoldDB" id="A0A3N4HJU6"/>
<organism evidence="11 12">
    <name type="scientific">Ascobolus immersus RN42</name>
    <dbReference type="NCBI Taxonomy" id="1160509"/>
    <lineage>
        <taxon>Eukaryota</taxon>
        <taxon>Fungi</taxon>
        <taxon>Dikarya</taxon>
        <taxon>Ascomycota</taxon>
        <taxon>Pezizomycotina</taxon>
        <taxon>Pezizomycetes</taxon>
        <taxon>Pezizales</taxon>
        <taxon>Ascobolaceae</taxon>
        <taxon>Ascobolus</taxon>
    </lineage>
</organism>
<proteinExistence type="inferred from homology"/>
<evidence type="ECO:0000256" key="3">
    <source>
        <dbReference type="ARBA" id="ARBA00022729"/>
    </source>
</evidence>
<dbReference type="InterPro" id="IPR037045">
    <property type="entry name" value="S8pro/Inhibitor_I9_sf"/>
</dbReference>
<feature type="active site" description="Charge relay system" evidence="6">
    <location>
        <position position="185"/>
    </location>
</feature>
<evidence type="ECO:0000259" key="9">
    <source>
        <dbReference type="Pfam" id="PF00082"/>
    </source>
</evidence>
<dbReference type="GO" id="GO:0004252">
    <property type="term" value="F:serine-type endopeptidase activity"/>
    <property type="evidence" value="ECO:0007669"/>
    <property type="project" value="UniProtKB-UniRule"/>
</dbReference>
<dbReference type="EMBL" id="ML119798">
    <property type="protein sequence ID" value="RPA74162.1"/>
    <property type="molecule type" value="Genomic_DNA"/>
</dbReference>
<dbReference type="PROSITE" id="PS00136">
    <property type="entry name" value="SUBTILASE_ASP"/>
    <property type="match status" value="1"/>
</dbReference>
<dbReference type="PROSITE" id="PS51892">
    <property type="entry name" value="SUBTILASE"/>
    <property type="match status" value="1"/>
</dbReference>
<dbReference type="InterPro" id="IPR015500">
    <property type="entry name" value="Peptidase_S8_subtilisin-rel"/>
</dbReference>
<feature type="active site" description="Charge relay system" evidence="6">
    <location>
        <position position="342"/>
    </location>
</feature>
<dbReference type="PRINTS" id="PR00723">
    <property type="entry name" value="SUBTILISIN"/>
</dbReference>
<feature type="domain" description="Peptidase S8/S53" evidence="9">
    <location>
        <begin position="144"/>
        <end position="373"/>
    </location>
</feature>
<dbReference type="Gene3D" id="3.40.50.200">
    <property type="entry name" value="Peptidase S8/S53 domain"/>
    <property type="match status" value="1"/>
</dbReference>
<accession>A0A3N4HJU6</accession>
<keyword evidence="5 6" id="KW-0720">Serine protease</keyword>
<dbReference type="Pfam" id="PF05922">
    <property type="entry name" value="Inhibitor_I9"/>
    <property type="match status" value="1"/>
</dbReference>
<dbReference type="InterPro" id="IPR023827">
    <property type="entry name" value="Peptidase_S8_Asp-AS"/>
</dbReference>
<dbReference type="PANTHER" id="PTHR43806">
    <property type="entry name" value="PEPTIDASE S8"/>
    <property type="match status" value="1"/>
</dbReference>
<dbReference type="SUPFAM" id="SSF52743">
    <property type="entry name" value="Subtilisin-like"/>
    <property type="match status" value="1"/>
</dbReference>
<evidence type="ECO:0000256" key="2">
    <source>
        <dbReference type="ARBA" id="ARBA00022670"/>
    </source>
</evidence>
<gene>
    <name evidence="11" type="ORF">BJ508DRAFT_333335</name>
</gene>
<dbReference type="GO" id="GO:0005576">
    <property type="term" value="C:extracellular region"/>
    <property type="evidence" value="ECO:0007669"/>
    <property type="project" value="UniProtKB-ARBA"/>
</dbReference>
<feature type="signal peptide" evidence="8">
    <location>
        <begin position="1"/>
        <end position="20"/>
    </location>
</feature>
<dbReference type="GO" id="GO:0006508">
    <property type="term" value="P:proteolysis"/>
    <property type="evidence" value="ECO:0007669"/>
    <property type="project" value="UniProtKB-KW"/>
</dbReference>
<evidence type="ECO:0000259" key="10">
    <source>
        <dbReference type="Pfam" id="PF05922"/>
    </source>
</evidence>
<evidence type="ECO:0000256" key="6">
    <source>
        <dbReference type="PROSITE-ProRule" id="PRU01240"/>
    </source>
</evidence>
<keyword evidence="12" id="KW-1185">Reference proteome</keyword>
<dbReference type="PANTHER" id="PTHR43806:SF11">
    <property type="entry name" value="CEREVISIN-RELATED"/>
    <property type="match status" value="1"/>
</dbReference>
<dbReference type="Gene3D" id="3.30.70.80">
    <property type="entry name" value="Peptidase S8 propeptide/proteinase inhibitor I9"/>
    <property type="match status" value="1"/>
</dbReference>
<evidence type="ECO:0000256" key="1">
    <source>
        <dbReference type="ARBA" id="ARBA00011073"/>
    </source>
</evidence>
<keyword evidence="2 6" id="KW-0645">Protease</keyword>
<dbReference type="PROSITE" id="PS00138">
    <property type="entry name" value="SUBTILASE_SER"/>
    <property type="match status" value="1"/>
</dbReference>
<dbReference type="InterPro" id="IPR034193">
    <property type="entry name" value="PCSK9_ProteinaseK-like"/>
</dbReference>
<dbReference type="PROSITE" id="PS00137">
    <property type="entry name" value="SUBTILASE_HIS"/>
    <property type="match status" value="1"/>
</dbReference>
<name>A0A3N4HJU6_ASCIM</name>
<evidence type="ECO:0000313" key="11">
    <source>
        <dbReference type="EMBL" id="RPA74162.1"/>
    </source>
</evidence>
<evidence type="ECO:0000256" key="5">
    <source>
        <dbReference type="ARBA" id="ARBA00022825"/>
    </source>
</evidence>
<reference evidence="11 12" key="1">
    <citation type="journal article" date="2018" name="Nat. Ecol. Evol.">
        <title>Pezizomycetes genomes reveal the molecular basis of ectomycorrhizal truffle lifestyle.</title>
        <authorList>
            <person name="Murat C."/>
            <person name="Payen T."/>
            <person name="Noel B."/>
            <person name="Kuo A."/>
            <person name="Morin E."/>
            <person name="Chen J."/>
            <person name="Kohler A."/>
            <person name="Krizsan K."/>
            <person name="Balestrini R."/>
            <person name="Da Silva C."/>
            <person name="Montanini B."/>
            <person name="Hainaut M."/>
            <person name="Levati E."/>
            <person name="Barry K.W."/>
            <person name="Belfiori B."/>
            <person name="Cichocki N."/>
            <person name="Clum A."/>
            <person name="Dockter R.B."/>
            <person name="Fauchery L."/>
            <person name="Guy J."/>
            <person name="Iotti M."/>
            <person name="Le Tacon F."/>
            <person name="Lindquist E.A."/>
            <person name="Lipzen A."/>
            <person name="Malagnac F."/>
            <person name="Mello A."/>
            <person name="Molinier V."/>
            <person name="Miyauchi S."/>
            <person name="Poulain J."/>
            <person name="Riccioni C."/>
            <person name="Rubini A."/>
            <person name="Sitrit Y."/>
            <person name="Splivallo R."/>
            <person name="Traeger S."/>
            <person name="Wang M."/>
            <person name="Zifcakova L."/>
            <person name="Wipf D."/>
            <person name="Zambonelli A."/>
            <person name="Paolocci F."/>
            <person name="Nowrousian M."/>
            <person name="Ottonello S."/>
            <person name="Baldrian P."/>
            <person name="Spatafora J.W."/>
            <person name="Henrissat B."/>
            <person name="Nagy L.G."/>
            <person name="Aury J.M."/>
            <person name="Wincker P."/>
            <person name="Grigoriev I.V."/>
            <person name="Bonfante P."/>
            <person name="Martin F.M."/>
        </authorList>
    </citation>
    <scope>NUCLEOTIDE SEQUENCE [LARGE SCALE GENOMIC DNA]</scope>
    <source>
        <strain evidence="11 12">RN42</strain>
    </source>
</reference>